<dbReference type="AlphaFoldDB" id="A0A8X6N4U5"/>
<proteinExistence type="predicted"/>
<organism evidence="2 3">
    <name type="scientific">Nephila pilipes</name>
    <name type="common">Giant wood spider</name>
    <name type="synonym">Nephila maculata</name>
    <dbReference type="NCBI Taxonomy" id="299642"/>
    <lineage>
        <taxon>Eukaryota</taxon>
        <taxon>Metazoa</taxon>
        <taxon>Ecdysozoa</taxon>
        <taxon>Arthropoda</taxon>
        <taxon>Chelicerata</taxon>
        <taxon>Arachnida</taxon>
        <taxon>Araneae</taxon>
        <taxon>Araneomorphae</taxon>
        <taxon>Entelegynae</taxon>
        <taxon>Araneoidea</taxon>
        <taxon>Nephilidae</taxon>
        <taxon>Nephila</taxon>
    </lineage>
</organism>
<evidence type="ECO:0000313" key="3">
    <source>
        <dbReference type="Proteomes" id="UP000887013"/>
    </source>
</evidence>
<evidence type="ECO:0000313" key="2">
    <source>
        <dbReference type="EMBL" id="GFS93904.1"/>
    </source>
</evidence>
<protein>
    <submittedName>
        <fullName evidence="2">Uncharacterized protein</fullName>
    </submittedName>
</protein>
<gene>
    <name evidence="2" type="ORF">NPIL_698921</name>
</gene>
<feature type="region of interest" description="Disordered" evidence="1">
    <location>
        <begin position="48"/>
        <end position="84"/>
    </location>
</feature>
<name>A0A8X6N4U5_NEPPI</name>
<keyword evidence="3" id="KW-1185">Reference proteome</keyword>
<feature type="region of interest" description="Disordered" evidence="1">
    <location>
        <begin position="125"/>
        <end position="149"/>
    </location>
</feature>
<accession>A0A8X6N4U5</accession>
<dbReference type="Proteomes" id="UP000887013">
    <property type="component" value="Unassembled WGS sequence"/>
</dbReference>
<reference evidence="2" key="1">
    <citation type="submission" date="2020-08" db="EMBL/GenBank/DDBJ databases">
        <title>Multicomponent nature underlies the extraordinary mechanical properties of spider dragline silk.</title>
        <authorList>
            <person name="Kono N."/>
            <person name="Nakamura H."/>
            <person name="Mori M."/>
            <person name="Yoshida Y."/>
            <person name="Ohtoshi R."/>
            <person name="Malay A.D."/>
            <person name="Moran D.A.P."/>
            <person name="Tomita M."/>
            <person name="Numata K."/>
            <person name="Arakawa K."/>
        </authorList>
    </citation>
    <scope>NUCLEOTIDE SEQUENCE</scope>
</reference>
<comment type="caution">
    <text evidence="2">The sequence shown here is derived from an EMBL/GenBank/DDBJ whole genome shotgun (WGS) entry which is preliminary data.</text>
</comment>
<feature type="compositionally biased region" description="Polar residues" evidence="1">
    <location>
        <begin position="54"/>
        <end position="68"/>
    </location>
</feature>
<dbReference type="EMBL" id="BMAW01005388">
    <property type="protein sequence ID" value="GFS93904.1"/>
    <property type="molecule type" value="Genomic_DNA"/>
</dbReference>
<evidence type="ECO:0000256" key="1">
    <source>
        <dbReference type="SAM" id="MobiDB-lite"/>
    </source>
</evidence>
<sequence>MAWCGGCHPLSRLRHCNEHQIPVVLKVCDEVYRNARSKALSLKSLPNDEHRSQKFNNNLPSTRNQQSKFGRFAAREPRPKKRLQVHRSEIKAVIRLIWARPEDVDHPRNVWQSILTWNMEQPKFERDETSENDIAGPKFANLPQEIESR</sequence>